<gene>
    <name evidence="3" type="ORF">GPLA_0567</name>
</gene>
<evidence type="ECO:0000313" key="4">
    <source>
        <dbReference type="Proteomes" id="UP000006322"/>
    </source>
</evidence>
<dbReference type="InterPro" id="IPR036869">
    <property type="entry name" value="J_dom_sf"/>
</dbReference>
<evidence type="ECO:0000259" key="2">
    <source>
        <dbReference type="PROSITE" id="PS50076"/>
    </source>
</evidence>
<name>K6YFH3_9ALTE</name>
<dbReference type="AlphaFoldDB" id="K6YFH3"/>
<feature type="domain" description="J" evidence="2">
    <location>
        <begin position="163"/>
        <end position="215"/>
    </location>
</feature>
<keyword evidence="4" id="KW-1185">Reference proteome</keyword>
<dbReference type="Pfam" id="PF12339">
    <property type="entry name" value="DNAJ_related"/>
    <property type="match status" value="1"/>
</dbReference>
<dbReference type="InterPro" id="IPR001623">
    <property type="entry name" value="DnaJ_domain"/>
</dbReference>
<comment type="caution">
    <text evidence="3">The sequence shown here is derived from an EMBL/GenBank/DDBJ whole genome shotgun (WGS) entry which is preliminary data.</text>
</comment>
<dbReference type="STRING" id="1129793.GPLA_0567"/>
<evidence type="ECO:0000313" key="3">
    <source>
        <dbReference type="EMBL" id="GAC31484.1"/>
    </source>
</evidence>
<evidence type="ECO:0000256" key="1">
    <source>
        <dbReference type="ARBA" id="ARBA00023186"/>
    </source>
</evidence>
<protein>
    <recommendedName>
        <fullName evidence="2">J domain-containing protein</fullName>
    </recommendedName>
</protein>
<dbReference type="Pfam" id="PF00226">
    <property type="entry name" value="DnaJ"/>
    <property type="match status" value="1"/>
</dbReference>
<dbReference type="OrthoDB" id="581986at2"/>
<organism evidence="3 4">
    <name type="scientific">Paraglaciecola polaris LMG 21857</name>
    <dbReference type="NCBI Taxonomy" id="1129793"/>
    <lineage>
        <taxon>Bacteria</taxon>
        <taxon>Pseudomonadati</taxon>
        <taxon>Pseudomonadota</taxon>
        <taxon>Gammaproteobacteria</taxon>
        <taxon>Alteromonadales</taxon>
        <taxon>Alteromonadaceae</taxon>
        <taxon>Paraglaciecola</taxon>
    </lineage>
</organism>
<reference evidence="4" key="1">
    <citation type="journal article" date="2014" name="Environ. Microbiol.">
        <title>Comparative genomics of the marine bacterial genus Glaciecola reveals the high degree of genomic diversity and genomic characteristic for cold adaptation.</title>
        <authorList>
            <person name="Qin Q.L."/>
            <person name="Xie B.B."/>
            <person name="Yu Y."/>
            <person name="Shu Y.L."/>
            <person name="Rong J.C."/>
            <person name="Zhang Y.J."/>
            <person name="Zhao D.L."/>
            <person name="Chen X.L."/>
            <person name="Zhang X.Y."/>
            <person name="Chen B."/>
            <person name="Zhou B.C."/>
            <person name="Zhang Y.Z."/>
        </authorList>
    </citation>
    <scope>NUCLEOTIDE SEQUENCE [LARGE SCALE GENOMIC DNA]</scope>
    <source>
        <strain evidence="4">LMG 21857</strain>
    </source>
</reference>
<dbReference type="CDD" id="cd06257">
    <property type="entry name" value="DnaJ"/>
    <property type="match status" value="1"/>
</dbReference>
<dbReference type="Proteomes" id="UP000006322">
    <property type="component" value="Unassembled WGS sequence"/>
</dbReference>
<sequence length="215" mass="24685">MNSHSKKWPLLAERLLATLESLLLTYPEGISEYDLLKKLQNDQGSDRIFSQLSLKDPLRLFQSHFVLFHVLYKLQQDWRACGLGDLTIHTLKIQAVAYTPAAYENTLLAADLLAEYYLDWQNLLQTTAEDVDNLFDDFWQCLSKDKNGVSHQRSNETAEQLLLSYAALNLPVNASLADVKQQYHKLLHQYHPDKGGHTCDAQKVQVAYAYIRRFG</sequence>
<dbReference type="InterPro" id="IPR021059">
    <property type="entry name" value="DnaJ-related_N"/>
</dbReference>
<dbReference type="EMBL" id="BAER01000017">
    <property type="protein sequence ID" value="GAC31484.1"/>
    <property type="molecule type" value="Genomic_DNA"/>
</dbReference>
<keyword evidence="1" id="KW-0143">Chaperone</keyword>
<dbReference type="SUPFAM" id="SSF46565">
    <property type="entry name" value="Chaperone J-domain"/>
    <property type="match status" value="1"/>
</dbReference>
<dbReference type="Gene3D" id="1.10.287.110">
    <property type="entry name" value="DnaJ domain"/>
    <property type="match status" value="1"/>
</dbReference>
<proteinExistence type="predicted"/>
<dbReference type="RefSeq" id="WP_007103290.1">
    <property type="nucleotide sequence ID" value="NZ_BAER01000017.1"/>
</dbReference>
<accession>K6YFH3</accession>
<dbReference type="PROSITE" id="PS50076">
    <property type="entry name" value="DNAJ_2"/>
    <property type="match status" value="1"/>
</dbReference>